<dbReference type="EMBL" id="QQAX01000023">
    <property type="protein sequence ID" value="RDI40206.1"/>
    <property type="molecule type" value="Genomic_DNA"/>
</dbReference>
<dbReference type="InterPro" id="IPR027798">
    <property type="entry name" value="Ub_Mut7C"/>
</dbReference>
<dbReference type="InterPro" id="IPR012675">
    <property type="entry name" value="Beta-grasp_dom_sf"/>
</dbReference>
<feature type="domain" description="Mut7-C RNAse" evidence="2">
    <location>
        <begin position="100"/>
        <end position="242"/>
    </location>
</feature>
<dbReference type="Pfam" id="PF14451">
    <property type="entry name" value="Ub-Mut7C"/>
    <property type="match status" value="1"/>
</dbReference>
<dbReference type="RefSeq" id="WP_114835104.1">
    <property type="nucleotide sequence ID" value="NZ_LR699114.1"/>
</dbReference>
<protein>
    <recommendedName>
        <fullName evidence="6">Twitching motility protein PilT</fullName>
    </recommendedName>
</protein>
<keyword evidence="1" id="KW-0694">RNA-binding</keyword>
<accession>A0A370GAJ8</accession>
<evidence type="ECO:0000259" key="3">
    <source>
        <dbReference type="Pfam" id="PF14451"/>
    </source>
</evidence>
<dbReference type="Proteomes" id="UP000254720">
    <property type="component" value="Unassembled WGS sequence"/>
</dbReference>
<organism evidence="4 5">
    <name type="scientific">Aquicella lusitana</name>
    <dbReference type="NCBI Taxonomy" id="254246"/>
    <lineage>
        <taxon>Bacteria</taxon>
        <taxon>Pseudomonadati</taxon>
        <taxon>Pseudomonadota</taxon>
        <taxon>Gammaproteobacteria</taxon>
        <taxon>Legionellales</taxon>
        <taxon>Coxiellaceae</taxon>
        <taxon>Aquicella</taxon>
    </lineage>
</organism>
<dbReference type="OrthoDB" id="9797655at2"/>
<gene>
    <name evidence="4" type="ORF">C8D86_12342</name>
</gene>
<dbReference type="PROSITE" id="PS50889">
    <property type="entry name" value="S4"/>
    <property type="match status" value="1"/>
</dbReference>
<evidence type="ECO:0000313" key="5">
    <source>
        <dbReference type="Proteomes" id="UP000254720"/>
    </source>
</evidence>
<sequence>MRSGTAHFRFYEELNDFLPPEKRKKSFPHVFPLTASIKDVIESLGVPHAEIDLILVNGKSVDFSYPLSDGDHVSVYPVFESLDITSITRLHPGPLRKPCFILDVHLGKLARYLRLLGFDTLYDTHYKDSEIVDLAQREHRIILTRDIGILKNKQVTHGYWLRETQPKKQVVEIIRRFDLVRQCKPFTRCLECNGKIIPLSQENNIIQPVPPGVKEMQDQFFQCESCLRLYWQGTHYSKLKTFVDTLLDKNK</sequence>
<dbReference type="PANTHER" id="PTHR39081">
    <property type="entry name" value="MUT7-C DOMAIN-CONTAINING PROTEIN"/>
    <property type="match status" value="1"/>
</dbReference>
<evidence type="ECO:0000256" key="1">
    <source>
        <dbReference type="PROSITE-ProRule" id="PRU00182"/>
    </source>
</evidence>
<dbReference type="InterPro" id="IPR016155">
    <property type="entry name" value="Mopterin_synth/thiamin_S_b"/>
</dbReference>
<evidence type="ECO:0000313" key="4">
    <source>
        <dbReference type="EMBL" id="RDI40206.1"/>
    </source>
</evidence>
<feature type="domain" description="Ubiquitin Mut7-C" evidence="3">
    <location>
        <begin position="5"/>
        <end position="83"/>
    </location>
</feature>
<comment type="caution">
    <text evidence="4">The sequence shown here is derived from an EMBL/GenBank/DDBJ whole genome shotgun (WGS) entry which is preliminary data.</text>
</comment>
<evidence type="ECO:0000259" key="2">
    <source>
        <dbReference type="Pfam" id="PF01927"/>
    </source>
</evidence>
<dbReference type="Gene3D" id="3.10.20.30">
    <property type="match status" value="1"/>
</dbReference>
<reference evidence="4 5" key="1">
    <citation type="submission" date="2018-07" db="EMBL/GenBank/DDBJ databases">
        <title>Genomic Encyclopedia of Type Strains, Phase IV (KMG-IV): sequencing the most valuable type-strain genomes for metagenomic binning, comparative biology and taxonomic classification.</title>
        <authorList>
            <person name="Goeker M."/>
        </authorList>
    </citation>
    <scope>NUCLEOTIDE SEQUENCE [LARGE SCALE GENOMIC DNA]</scope>
    <source>
        <strain evidence="4 5">DSM 16500</strain>
    </source>
</reference>
<dbReference type="GO" id="GO:0003723">
    <property type="term" value="F:RNA binding"/>
    <property type="evidence" value="ECO:0007669"/>
    <property type="project" value="UniProtKB-KW"/>
</dbReference>
<dbReference type="SUPFAM" id="SSF54285">
    <property type="entry name" value="MoaD/ThiS"/>
    <property type="match status" value="1"/>
</dbReference>
<dbReference type="InterPro" id="IPR002782">
    <property type="entry name" value="Mut7-C_RNAse_dom"/>
</dbReference>
<proteinExistence type="predicted"/>
<dbReference type="PANTHER" id="PTHR39081:SF1">
    <property type="entry name" value="MUT7-C RNASE DOMAIN-CONTAINING PROTEIN"/>
    <property type="match status" value="1"/>
</dbReference>
<name>A0A370GAJ8_9COXI</name>
<dbReference type="Pfam" id="PF01927">
    <property type="entry name" value="Mut7-C"/>
    <property type="match status" value="1"/>
</dbReference>
<keyword evidence="5" id="KW-1185">Reference proteome</keyword>
<evidence type="ECO:0008006" key="6">
    <source>
        <dbReference type="Google" id="ProtNLM"/>
    </source>
</evidence>
<dbReference type="AlphaFoldDB" id="A0A370GAJ8"/>